<sequence length="295" mass="31299">MYISAQLPSTPGPAPSATGTERRLARADPLLGITTGSRYTSSSSLHAAPDVHVSVASQIGCLHNCTYCVSSRLGGLRRNLGLEEMLAQVLYFGSAAAFRPDGPGLPDSTNFVSTVGILPALERLLNEFPGTAVTWTLNTPFPAQRAKLMPTVEAQHPLTFVLDLLRTHVRDHARDNVAVAYLLLRGVNDSDAHLRALTDLVANGPVPVSLVHFHPVLVPAPAEAVPRPRARRGAWTLAGFDPTGFFEPSLPHVVEAWRAKLQDAGIPVAVQEYFEFPAIATGPPLLAAGAAGSGC</sequence>
<dbReference type="GO" id="GO:0070475">
    <property type="term" value="P:rRNA base methylation"/>
    <property type="evidence" value="ECO:0007669"/>
    <property type="project" value="TreeGrafter"/>
</dbReference>
<evidence type="ECO:0000256" key="5">
    <source>
        <dbReference type="ARBA" id="ARBA00023004"/>
    </source>
</evidence>
<evidence type="ECO:0000256" key="7">
    <source>
        <dbReference type="SAM" id="MobiDB-lite"/>
    </source>
</evidence>
<evidence type="ECO:0000256" key="1">
    <source>
        <dbReference type="ARBA" id="ARBA00001966"/>
    </source>
</evidence>
<keyword evidence="5" id="KW-0408">Iron</keyword>
<reference evidence="10" key="2">
    <citation type="submission" date="2009-11" db="EMBL/GenBank/DDBJ databases">
        <title>The Genome Sequence of Allomyces macrogynus strain ATCC 38327.</title>
        <authorList>
            <consortium name="The Broad Institute Genome Sequencing Platform"/>
            <person name="Russ C."/>
            <person name="Cuomo C."/>
            <person name="Shea T."/>
            <person name="Young S.K."/>
            <person name="Zeng Q."/>
            <person name="Koehrsen M."/>
            <person name="Haas B."/>
            <person name="Borodovsky M."/>
            <person name="Guigo R."/>
            <person name="Alvarado L."/>
            <person name="Berlin A."/>
            <person name="Borenstein D."/>
            <person name="Chen Z."/>
            <person name="Engels R."/>
            <person name="Freedman E."/>
            <person name="Gellesch M."/>
            <person name="Goldberg J."/>
            <person name="Griggs A."/>
            <person name="Gujja S."/>
            <person name="Heiman D."/>
            <person name="Hepburn T."/>
            <person name="Howarth C."/>
            <person name="Jen D."/>
            <person name="Larson L."/>
            <person name="Lewis B."/>
            <person name="Mehta T."/>
            <person name="Park D."/>
            <person name="Pearson M."/>
            <person name="Roberts A."/>
            <person name="Saif S."/>
            <person name="Shenoy N."/>
            <person name="Sisk P."/>
            <person name="Stolte C."/>
            <person name="Sykes S."/>
            <person name="Walk T."/>
            <person name="White J."/>
            <person name="Yandava C."/>
            <person name="Burger G."/>
            <person name="Gray M.W."/>
            <person name="Holland P.W.H."/>
            <person name="King N."/>
            <person name="Lang F.B.F."/>
            <person name="Roger A.J."/>
            <person name="Ruiz-Trillo I."/>
            <person name="Lander E."/>
            <person name="Nusbaum C."/>
        </authorList>
    </citation>
    <scope>NUCLEOTIDE SEQUENCE [LARGE SCALE GENOMIC DNA]</scope>
    <source>
        <strain evidence="10">ATCC 38327</strain>
    </source>
</reference>
<dbReference type="STRING" id="578462.A0A0L0T406"/>
<dbReference type="PANTHER" id="PTHR30544">
    <property type="entry name" value="23S RRNA METHYLTRANSFERASE"/>
    <property type="match status" value="1"/>
</dbReference>
<name>A0A0L0T406_ALLM3</name>
<dbReference type="GO" id="GO:0046872">
    <property type="term" value="F:metal ion binding"/>
    <property type="evidence" value="ECO:0007669"/>
    <property type="project" value="UniProtKB-KW"/>
</dbReference>
<protein>
    <recommendedName>
        <fullName evidence="8">Radical SAM core domain-containing protein</fullName>
    </recommendedName>
</protein>
<evidence type="ECO:0000313" key="9">
    <source>
        <dbReference type="EMBL" id="KNE69299.1"/>
    </source>
</evidence>
<keyword evidence="10" id="KW-1185">Reference proteome</keyword>
<keyword evidence="6" id="KW-0411">Iron-sulfur</keyword>
<feature type="domain" description="Radical SAM core" evidence="8">
    <location>
        <begin position="47"/>
        <end position="243"/>
    </location>
</feature>
<dbReference type="PANTHER" id="PTHR30544:SF5">
    <property type="entry name" value="RADICAL SAM CORE DOMAIN-CONTAINING PROTEIN"/>
    <property type="match status" value="1"/>
</dbReference>
<keyword evidence="4" id="KW-0479">Metal-binding</keyword>
<dbReference type="InterPro" id="IPR013785">
    <property type="entry name" value="Aldolase_TIM"/>
</dbReference>
<dbReference type="InterPro" id="IPR040072">
    <property type="entry name" value="Methyltransferase_A"/>
</dbReference>
<evidence type="ECO:0000313" key="10">
    <source>
        <dbReference type="Proteomes" id="UP000054350"/>
    </source>
</evidence>
<dbReference type="EMBL" id="GG745360">
    <property type="protein sequence ID" value="KNE69299.1"/>
    <property type="molecule type" value="Genomic_DNA"/>
</dbReference>
<proteinExistence type="predicted"/>
<keyword evidence="2" id="KW-0004">4Fe-4S</keyword>
<dbReference type="GO" id="GO:0003824">
    <property type="term" value="F:catalytic activity"/>
    <property type="evidence" value="ECO:0007669"/>
    <property type="project" value="InterPro"/>
</dbReference>
<reference evidence="9 10" key="1">
    <citation type="submission" date="2009-11" db="EMBL/GenBank/DDBJ databases">
        <title>Annotation of Allomyces macrogynus ATCC 38327.</title>
        <authorList>
            <consortium name="The Broad Institute Genome Sequencing Platform"/>
            <person name="Russ C."/>
            <person name="Cuomo C."/>
            <person name="Burger G."/>
            <person name="Gray M.W."/>
            <person name="Holland P.W.H."/>
            <person name="King N."/>
            <person name="Lang F.B.F."/>
            <person name="Roger A.J."/>
            <person name="Ruiz-Trillo I."/>
            <person name="Young S.K."/>
            <person name="Zeng Q."/>
            <person name="Gargeya S."/>
            <person name="Fitzgerald M."/>
            <person name="Haas B."/>
            <person name="Abouelleil A."/>
            <person name="Alvarado L."/>
            <person name="Arachchi H.M."/>
            <person name="Berlin A."/>
            <person name="Chapman S.B."/>
            <person name="Gearin G."/>
            <person name="Goldberg J."/>
            <person name="Griggs A."/>
            <person name="Gujja S."/>
            <person name="Hansen M."/>
            <person name="Heiman D."/>
            <person name="Howarth C."/>
            <person name="Larimer J."/>
            <person name="Lui A."/>
            <person name="MacDonald P.J.P."/>
            <person name="McCowen C."/>
            <person name="Montmayeur A."/>
            <person name="Murphy C."/>
            <person name="Neiman D."/>
            <person name="Pearson M."/>
            <person name="Priest M."/>
            <person name="Roberts A."/>
            <person name="Saif S."/>
            <person name="Shea T."/>
            <person name="Sisk P."/>
            <person name="Stolte C."/>
            <person name="Sykes S."/>
            <person name="Wortman J."/>
            <person name="Nusbaum C."/>
            <person name="Birren B."/>
        </authorList>
    </citation>
    <scope>NUCLEOTIDE SEQUENCE [LARGE SCALE GENOMIC DNA]</scope>
    <source>
        <strain evidence="9 10">ATCC 38327</strain>
    </source>
</reference>
<dbReference type="GO" id="GO:0051539">
    <property type="term" value="F:4 iron, 4 sulfur cluster binding"/>
    <property type="evidence" value="ECO:0007669"/>
    <property type="project" value="UniProtKB-KW"/>
</dbReference>
<evidence type="ECO:0000259" key="8">
    <source>
        <dbReference type="PROSITE" id="PS51918"/>
    </source>
</evidence>
<dbReference type="OrthoDB" id="538249at2759"/>
<dbReference type="InterPro" id="IPR007197">
    <property type="entry name" value="rSAM"/>
</dbReference>
<gene>
    <name evidence="9" type="ORF">AMAG_13678</name>
</gene>
<comment type="cofactor">
    <cofactor evidence="1">
        <name>[4Fe-4S] cluster</name>
        <dbReference type="ChEBI" id="CHEBI:49883"/>
    </cofactor>
</comment>
<organism evidence="9 10">
    <name type="scientific">Allomyces macrogynus (strain ATCC 38327)</name>
    <name type="common">Allomyces javanicus var. macrogynus</name>
    <dbReference type="NCBI Taxonomy" id="578462"/>
    <lineage>
        <taxon>Eukaryota</taxon>
        <taxon>Fungi</taxon>
        <taxon>Fungi incertae sedis</taxon>
        <taxon>Blastocladiomycota</taxon>
        <taxon>Blastocladiomycetes</taxon>
        <taxon>Blastocladiales</taxon>
        <taxon>Blastocladiaceae</taxon>
        <taxon>Allomyces</taxon>
    </lineage>
</organism>
<dbReference type="GO" id="GO:0030488">
    <property type="term" value="P:tRNA methylation"/>
    <property type="evidence" value="ECO:0007669"/>
    <property type="project" value="TreeGrafter"/>
</dbReference>
<evidence type="ECO:0000256" key="6">
    <source>
        <dbReference type="ARBA" id="ARBA00023014"/>
    </source>
</evidence>
<dbReference type="SUPFAM" id="SSF102114">
    <property type="entry name" value="Radical SAM enzymes"/>
    <property type="match status" value="1"/>
</dbReference>
<evidence type="ECO:0000256" key="2">
    <source>
        <dbReference type="ARBA" id="ARBA00022485"/>
    </source>
</evidence>
<accession>A0A0L0T406</accession>
<keyword evidence="3" id="KW-0949">S-adenosyl-L-methionine</keyword>
<dbReference type="Proteomes" id="UP000054350">
    <property type="component" value="Unassembled WGS sequence"/>
</dbReference>
<feature type="region of interest" description="Disordered" evidence="7">
    <location>
        <begin position="1"/>
        <end position="22"/>
    </location>
</feature>
<dbReference type="VEuPathDB" id="FungiDB:AMAG_13678"/>
<dbReference type="InterPro" id="IPR058240">
    <property type="entry name" value="rSAM_sf"/>
</dbReference>
<evidence type="ECO:0000256" key="3">
    <source>
        <dbReference type="ARBA" id="ARBA00022691"/>
    </source>
</evidence>
<dbReference type="Gene3D" id="3.20.20.70">
    <property type="entry name" value="Aldolase class I"/>
    <property type="match status" value="2"/>
</dbReference>
<dbReference type="PROSITE" id="PS51918">
    <property type="entry name" value="RADICAL_SAM"/>
    <property type="match status" value="1"/>
</dbReference>
<dbReference type="AlphaFoldDB" id="A0A0L0T406"/>
<evidence type="ECO:0000256" key="4">
    <source>
        <dbReference type="ARBA" id="ARBA00022723"/>
    </source>
</evidence>